<dbReference type="InterPro" id="IPR023205">
    <property type="entry name" value="DsbA/DsbL"/>
</dbReference>
<accession>A0A432ZSW0</accession>
<dbReference type="PANTHER" id="PTHR35891:SF2">
    <property type="entry name" value="THIOL:DISULFIDE INTERCHANGE PROTEIN DSBA"/>
    <property type="match status" value="1"/>
</dbReference>
<comment type="caution">
    <text evidence="11">The sequence shown here is derived from an EMBL/GenBank/DDBJ whole genome shotgun (WGS) entry which is preliminary data.</text>
</comment>
<dbReference type="PANTHER" id="PTHR35891">
    <property type="entry name" value="THIOL:DISULFIDE INTERCHANGE PROTEIN DSBA"/>
    <property type="match status" value="1"/>
</dbReference>
<dbReference type="PROSITE" id="PS51352">
    <property type="entry name" value="THIOREDOXIN_2"/>
    <property type="match status" value="1"/>
</dbReference>
<dbReference type="Pfam" id="PF01323">
    <property type="entry name" value="DSBA"/>
    <property type="match status" value="1"/>
</dbReference>
<keyword evidence="12" id="KW-1185">Reference proteome</keyword>
<dbReference type="RefSeq" id="WP_126840922.1">
    <property type="nucleotide sequence ID" value="NZ_PIQH01000002.1"/>
</dbReference>
<organism evidence="11 12">
    <name type="scientific">Idiomarina tyrosinivorans</name>
    <dbReference type="NCBI Taxonomy" id="1445662"/>
    <lineage>
        <taxon>Bacteria</taxon>
        <taxon>Pseudomonadati</taxon>
        <taxon>Pseudomonadota</taxon>
        <taxon>Gammaproteobacteria</taxon>
        <taxon>Alteromonadales</taxon>
        <taxon>Idiomarinaceae</taxon>
        <taxon>Idiomarina</taxon>
    </lineage>
</organism>
<proteinExistence type="inferred from homology"/>
<evidence type="ECO:0000256" key="7">
    <source>
        <dbReference type="PIRNR" id="PIRNR001488"/>
    </source>
</evidence>
<feature type="chain" id="PRO_5019138722" description="Thiol:disulfide interchange protein" evidence="9">
    <location>
        <begin position="22"/>
        <end position="207"/>
    </location>
</feature>
<dbReference type="PIRSF" id="PIRSF001488">
    <property type="entry name" value="Tdi_protein"/>
    <property type="match status" value="1"/>
</dbReference>
<feature type="signal peptide" evidence="9">
    <location>
        <begin position="1"/>
        <end position="21"/>
    </location>
</feature>
<evidence type="ECO:0000259" key="10">
    <source>
        <dbReference type="PROSITE" id="PS51352"/>
    </source>
</evidence>
<feature type="domain" description="Thioredoxin" evidence="10">
    <location>
        <begin position="8"/>
        <end position="150"/>
    </location>
</feature>
<evidence type="ECO:0000313" key="12">
    <source>
        <dbReference type="Proteomes" id="UP000287996"/>
    </source>
</evidence>
<keyword evidence="6" id="KW-0676">Redox-active center</keyword>
<evidence type="ECO:0000256" key="3">
    <source>
        <dbReference type="ARBA" id="ARBA00022729"/>
    </source>
</evidence>
<evidence type="ECO:0000256" key="1">
    <source>
        <dbReference type="ARBA" id="ARBA00004418"/>
    </source>
</evidence>
<dbReference type="AlphaFoldDB" id="A0A432ZSW0"/>
<dbReference type="GO" id="GO:0016853">
    <property type="term" value="F:isomerase activity"/>
    <property type="evidence" value="ECO:0007669"/>
    <property type="project" value="UniProtKB-KW"/>
</dbReference>
<dbReference type="EMBL" id="PIQH01000002">
    <property type="protein sequence ID" value="RUO80918.1"/>
    <property type="molecule type" value="Genomic_DNA"/>
</dbReference>
<keyword evidence="5 7" id="KW-1015">Disulfide bond</keyword>
<protein>
    <recommendedName>
        <fullName evidence="7">Thiol:disulfide interchange protein</fullName>
    </recommendedName>
</protein>
<feature type="disulfide bond" description="Redox-active" evidence="8">
    <location>
        <begin position="51"/>
        <end position="54"/>
    </location>
</feature>
<evidence type="ECO:0000256" key="4">
    <source>
        <dbReference type="ARBA" id="ARBA00022764"/>
    </source>
</evidence>
<gene>
    <name evidence="11" type="ORF">CWI84_02030</name>
</gene>
<comment type="similarity">
    <text evidence="2">Belongs to the thioredoxin family. DsbA subfamily.</text>
</comment>
<name>A0A432ZSW0_9GAMM</name>
<keyword evidence="4 7" id="KW-0574">Periplasm</keyword>
<reference evidence="11 12" key="1">
    <citation type="journal article" date="2011" name="Front. Microbiol.">
        <title>Genomic signatures of strain selection and enhancement in Bacillus atrophaeus var. globigii, a historical biowarfare simulant.</title>
        <authorList>
            <person name="Gibbons H.S."/>
            <person name="Broomall S.M."/>
            <person name="McNew L.A."/>
            <person name="Daligault H."/>
            <person name="Chapman C."/>
            <person name="Bruce D."/>
            <person name="Karavis M."/>
            <person name="Krepps M."/>
            <person name="McGregor P.A."/>
            <person name="Hong C."/>
            <person name="Park K.H."/>
            <person name="Akmal A."/>
            <person name="Feldman A."/>
            <person name="Lin J.S."/>
            <person name="Chang W.E."/>
            <person name="Higgs B.W."/>
            <person name="Demirev P."/>
            <person name="Lindquist J."/>
            <person name="Liem A."/>
            <person name="Fochler E."/>
            <person name="Read T.D."/>
            <person name="Tapia R."/>
            <person name="Johnson S."/>
            <person name="Bishop-Lilly K.A."/>
            <person name="Detter C."/>
            <person name="Han C."/>
            <person name="Sozhamannan S."/>
            <person name="Rosenzweig C.N."/>
            <person name="Skowronski E.W."/>
        </authorList>
    </citation>
    <scope>NUCLEOTIDE SEQUENCE [LARGE SCALE GENOMIC DNA]</scope>
    <source>
        <strain evidence="11 12">CC-PW-9</strain>
    </source>
</reference>
<evidence type="ECO:0000313" key="11">
    <source>
        <dbReference type="EMBL" id="RUO80918.1"/>
    </source>
</evidence>
<keyword evidence="3 9" id="KW-0732">Signal</keyword>
<sequence length="207" mass="23504">MKKWLIGFAVVLTTMLGTAQAQQFEEGKHFEVIADNPTDKPVVQEYFSLYCVHCYQFEPIAEEIAKTFPEKFEKIHVSMINPTGDMGQTMSRAYVAAEKLGIARKFIDTVFDYHFKKRTMLTSKEDIRNVFIVNGISGDEFDKAIASFSVRATASQNDRMAMNYDVSATPTFIVNGKYKLLPTGFRDSEDFSGDFIKLIKYLLSNPV</sequence>
<dbReference type="Gene3D" id="3.40.30.10">
    <property type="entry name" value="Glutaredoxin"/>
    <property type="match status" value="1"/>
</dbReference>
<evidence type="ECO:0000256" key="5">
    <source>
        <dbReference type="ARBA" id="ARBA00023157"/>
    </source>
</evidence>
<comment type="subcellular location">
    <subcellularLocation>
        <location evidence="1 7">Periplasm</location>
    </subcellularLocation>
</comment>
<dbReference type="Proteomes" id="UP000287996">
    <property type="component" value="Unassembled WGS sequence"/>
</dbReference>
<dbReference type="GO" id="GO:0016491">
    <property type="term" value="F:oxidoreductase activity"/>
    <property type="evidence" value="ECO:0007669"/>
    <property type="project" value="InterPro"/>
</dbReference>
<evidence type="ECO:0000256" key="2">
    <source>
        <dbReference type="ARBA" id="ARBA00005791"/>
    </source>
</evidence>
<dbReference type="InterPro" id="IPR013766">
    <property type="entry name" value="Thioredoxin_domain"/>
</dbReference>
<dbReference type="InterPro" id="IPR036249">
    <property type="entry name" value="Thioredoxin-like_sf"/>
</dbReference>
<dbReference type="CDD" id="cd03019">
    <property type="entry name" value="DsbA_DsbA"/>
    <property type="match status" value="1"/>
</dbReference>
<dbReference type="InterPro" id="IPR050824">
    <property type="entry name" value="Thiol_disulfide_DsbA"/>
</dbReference>
<evidence type="ECO:0000256" key="8">
    <source>
        <dbReference type="PIRSR" id="PIRSR001488-1"/>
    </source>
</evidence>
<evidence type="ECO:0000256" key="9">
    <source>
        <dbReference type="SAM" id="SignalP"/>
    </source>
</evidence>
<dbReference type="GO" id="GO:0042597">
    <property type="term" value="C:periplasmic space"/>
    <property type="evidence" value="ECO:0007669"/>
    <property type="project" value="UniProtKB-SubCell"/>
</dbReference>
<keyword evidence="11" id="KW-0413">Isomerase</keyword>
<dbReference type="OrthoDB" id="9784896at2"/>
<dbReference type="InterPro" id="IPR001853">
    <property type="entry name" value="DSBA-like_thioredoxin_dom"/>
</dbReference>
<evidence type="ECO:0000256" key="6">
    <source>
        <dbReference type="ARBA" id="ARBA00023284"/>
    </source>
</evidence>
<dbReference type="SUPFAM" id="SSF52833">
    <property type="entry name" value="Thioredoxin-like"/>
    <property type="match status" value="1"/>
</dbReference>